<dbReference type="AlphaFoldDB" id="A0A2A5B6W3"/>
<organism evidence="1 2">
    <name type="scientific">SAR86 cluster bacterium</name>
    <dbReference type="NCBI Taxonomy" id="2030880"/>
    <lineage>
        <taxon>Bacteria</taxon>
        <taxon>Pseudomonadati</taxon>
        <taxon>Pseudomonadota</taxon>
        <taxon>Gammaproteobacteria</taxon>
        <taxon>SAR86 cluster</taxon>
    </lineage>
</organism>
<evidence type="ECO:0000313" key="2">
    <source>
        <dbReference type="Proteomes" id="UP000218327"/>
    </source>
</evidence>
<dbReference type="Proteomes" id="UP000218327">
    <property type="component" value="Unassembled WGS sequence"/>
</dbReference>
<comment type="caution">
    <text evidence="1">The sequence shown here is derived from an EMBL/GenBank/DDBJ whole genome shotgun (WGS) entry which is preliminary data.</text>
</comment>
<dbReference type="EMBL" id="NVVJ01000007">
    <property type="protein sequence ID" value="PCJ27283.1"/>
    <property type="molecule type" value="Genomic_DNA"/>
</dbReference>
<gene>
    <name evidence="1" type="ORF">COA96_03610</name>
</gene>
<proteinExistence type="predicted"/>
<protein>
    <submittedName>
        <fullName evidence="1">Uncharacterized protein</fullName>
    </submittedName>
</protein>
<sequence>MFEILALLFSLLFIAAAYLLIHEIYGKNIHIWLHSYATRQIELPNKDEPVHIIFTFCDHFEPGWNQATYEEEVARVDRWCEQYADMASKHKDADGCFPKHSFFFPEEEYREEHLSKLSQLCAKGFGEIEIHLHHDNDTAEGLTEKLQGFLETLDNKHHAVAKDPVTNQYRFAFIHGNWALDNSRKDGRWCGVDNELAVLAKAGCYADFTLPSAPSDTQTAKINSIYYATGQEGKSKSHNDGIDVEAGVPGKGDLIIIQGPLCLNWRNRKFGLLPRIENSDIRENSPPSKQRVDLWVDCAIQVKSQPQWRFIKIHTHGTQESDMDTLLGEPTDSMFSYLEEKYNDDKNFVLHYASAREMYNIVLAAEANKKGNPNKYRDFKIPRPPLLDT</sequence>
<accession>A0A2A5B6W3</accession>
<reference evidence="2" key="1">
    <citation type="submission" date="2017-08" db="EMBL/GenBank/DDBJ databases">
        <title>A dynamic microbial community with high functional redundancy inhabits the cold, oxic subseafloor aquifer.</title>
        <authorList>
            <person name="Tully B.J."/>
            <person name="Wheat C.G."/>
            <person name="Glazer B.T."/>
            <person name="Huber J.A."/>
        </authorList>
    </citation>
    <scope>NUCLEOTIDE SEQUENCE [LARGE SCALE GENOMIC DNA]</scope>
</reference>
<evidence type="ECO:0000313" key="1">
    <source>
        <dbReference type="EMBL" id="PCJ27283.1"/>
    </source>
</evidence>
<name>A0A2A5B6W3_9GAMM</name>